<dbReference type="EMBL" id="QQAX01000009">
    <property type="protein sequence ID" value="RDI44584.1"/>
    <property type="molecule type" value="Genomic_DNA"/>
</dbReference>
<dbReference type="Proteomes" id="UP000254720">
    <property type="component" value="Unassembled WGS sequence"/>
</dbReference>
<name>A0A370GQ18_9COXI</name>
<dbReference type="AlphaFoldDB" id="A0A370GQ18"/>
<keyword evidence="2" id="KW-1185">Reference proteome</keyword>
<reference evidence="1 2" key="1">
    <citation type="submission" date="2018-07" db="EMBL/GenBank/DDBJ databases">
        <title>Genomic Encyclopedia of Type Strains, Phase IV (KMG-IV): sequencing the most valuable type-strain genomes for metagenomic binning, comparative biology and taxonomic classification.</title>
        <authorList>
            <person name="Goeker M."/>
        </authorList>
    </citation>
    <scope>NUCLEOTIDE SEQUENCE [LARGE SCALE GENOMIC DNA]</scope>
    <source>
        <strain evidence="1 2">DSM 16500</strain>
    </source>
</reference>
<gene>
    <name evidence="1" type="ORF">C8D86_10966</name>
</gene>
<evidence type="ECO:0000313" key="2">
    <source>
        <dbReference type="Proteomes" id="UP000254720"/>
    </source>
</evidence>
<proteinExistence type="predicted"/>
<organism evidence="1 2">
    <name type="scientific">Aquicella lusitana</name>
    <dbReference type="NCBI Taxonomy" id="254246"/>
    <lineage>
        <taxon>Bacteria</taxon>
        <taxon>Pseudomonadati</taxon>
        <taxon>Pseudomonadota</taxon>
        <taxon>Gammaproteobacteria</taxon>
        <taxon>Legionellales</taxon>
        <taxon>Coxiellaceae</taxon>
        <taxon>Aquicella</taxon>
    </lineage>
</organism>
<sequence>MALSPAQEESIRFTLNELLTFATDKTTLQTQIAELIKALKNEVDDSHPYFRLGQCFVNPQSTFLRLEDQGSNTKLGEVRHYVAQYLLQQLQQAATIAHLDLSTHINLSTILSLIPQSQYVTPFQSEKMAIDSGSHPYELEIEEGKIYKASLKIPMDIDRELNVYDLTPAFDLHIDVEYPPTVFTPLVVRNFELFPVLSSDSEEDAFMEKLKKDAKAFAEKEVAKIIVSDLSKLYYLNSKTKEALIYSPINRLLAHRFYTQLLKNHPTLIPDLIPLDDQQADILLSPLAMRLIENSLCSIKKAKTLTPWGIQVLSNHYYYSLLQEDANKLDTLGFITEPQGKLLLLPPMLKLAANKKIALREAMRLPSCIKPLLLSPTYMAYFMNMKGSINWWRLRKINEADVRFFTKPTIRELVTNHNMDLTRLMGISPVLANESGEKIAYLLGNQYATVDQLNKLLPEDIALIESHPTLYLWIKKGILAPGEIDAQNISFLHTRVYARRLFTIYLKEEDNLEDLDKLMQEIPDAAQYCNMPIANFRNEIVDLLLLKIQHELSDKLKTETNNSFRGLYQTMINKIIEAQNASSANPTITLLEVAMIATEGFDQLIRKRFLNKPDKNGSQLYANVVLFSQSNTPEKNLKLMYEQLNELCKICDVGNSKKLYL</sequence>
<protein>
    <submittedName>
        <fullName evidence="1">Uncharacterized protein</fullName>
    </submittedName>
</protein>
<accession>A0A370GQ18</accession>
<evidence type="ECO:0000313" key="1">
    <source>
        <dbReference type="EMBL" id="RDI44584.1"/>
    </source>
</evidence>
<dbReference type="RefSeq" id="WP_114834259.1">
    <property type="nucleotide sequence ID" value="NZ_LR699114.1"/>
</dbReference>
<comment type="caution">
    <text evidence="1">The sequence shown here is derived from an EMBL/GenBank/DDBJ whole genome shotgun (WGS) entry which is preliminary data.</text>
</comment>